<organism evidence="8 9">
    <name type="scientific">Protea cynaroides</name>
    <dbReference type="NCBI Taxonomy" id="273540"/>
    <lineage>
        <taxon>Eukaryota</taxon>
        <taxon>Viridiplantae</taxon>
        <taxon>Streptophyta</taxon>
        <taxon>Embryophyta</taxon>
        <taxon>Tracheophyta</taxon>
        <taxon>Spermatophyta</taxon>
        <taxon>Magnoliopsida</taxon>
        <taxon>Proteales</taxon>
        <taxon>Proteaceae</taxon>
        <taxon>Protea</taxon>
    </lineage>
</organism>
<sequence length="263" mass="28827">MDKYTPRCFKGERYSAVGVGRVPVILLQIPHNGSWSILPGIKFDKGTVDIVGTNGETTTQGFDSLGVRCQQYYKAGAHFAKWLAENRLVPIVEPKILTEHDIKKCAAATKTELAAVYKALKDHRVLREGTLLKPNMVTPGSDGCKQLQLAAEVIAEYTCTALRHTMPPSVPGIVFLSGGHIEEEATLNLDAMIKLTGGQQLRDWPCRLSSSQTIPLTDIVFWIPARVWAKTERGSQALKSEKGSPAGEDGKGFSGRRRRKGIN</sequence>
<dbReference type="InterPro" id="IPR000741">
    <property type="entry name" value="FBA_I"/>
</dbReference>
<dbReference type="InterPro" id="IPR013785">
    <property type="entry name" value="Aldolase_TIM"/>
</dbReference>
<protein>
    <recommendedName>
        <fullName evidence="4">fructose-bisphosphate aldolase</fullName>
        <ecNumber evidence="4">4.1.2.13</ecNumber>
    </recommendedName>
</protein>
<dbReference type="EMBL" id="JAMYWD010000012">
    <property type="protein sequence ID" value="KAJ4953535.1"/>
    <property type="molecule type" value="Genomic_DNA"/>
</dbReference>
<keyword evidence="6" id="KW-0456">Lyase</keyword>
<proteinExistence type="inferred from homology"/>
<evidence type="ECO:0000256" key="3">
    <source>
        <dbReference type="ARBA" id="ARBA00010387"/>
    </source>
</evidence>
<dbReference type="PANTHER" id="PTHR11627">
    <property type="entry name" value="FRUCTOSE-BISPHOSPHATE ALDOLASE"/>
    <property type="match status" value="1"/>
</dbReference>
<dbReference type="Pfam" id="PF00274">
    <property type="entry name" value="Glycolytic"/>
    <property type="match status" value="2"/>
</dbReference>
<evidence type="ECO:0000256" key="2">
    <source>
        <dbReference type="ARBA" id="ARBA00004714"/>
    </source>
</evidence>
<dbReference type="EC" id="4.1.2.13" evidence="4"/>
<dbReference type="SUPFAM" id="SSF51569">
    <property type="entry name" value="Aldolase"/>
    <property type="match status" value="1"/>
</dbReference>
<dbReference type="Gene3D" id="3.20.20.70">
    <property type="entry name" value="Aldolase class I"/>
    <property type="match status" value="2"/>
</dbReference>
<feature type="compositionally biased region" description="Basic residues" evidence="7">
    <location>
        <begin position="254"/>
        <end position="263"/>
    </location>
</feature>
<reference evidence="8" key="1">
    <citation type="journal article" date="2023" name="Plant J.">
        <title>The genome of the king protea, Protea cynaroides.</title>
        <authorList>
            <person name="Chang J."/>
            <person name="Duong T.A."/>
            <person name="Schoeman C."/>
            <person name="Ma X."/>
            <person name="Roodt D."/>
            <person name="Barker N."/>
            <person name="Li Z."/>
            <person name="Van de Peer Y."/>
            <person name="Mizrachi E."/>
        </authorList>
    </citation>
    <scope>NUCLEOTIDE SEQUENCE</scope>
    <source>
        <tissue evidence="8">Young leaves</tissue>
    </source>
</reference>
<evidence type="ECO:0000256" key="6">
    <source>
        <dbReference type="ARBA" id="ARBA00023239"/>
    </source>
</evidence>
<name>A0A9Q0GU32_9MAGN</name>
<accession>A0A9Q0GU32</accession>
<keyword evidence="5" id="KW-0324">Glycolysis</keyword>
<dbReference type="GO" id="GO:0004332">
    <property type="term" value="F:fructose-bisphosphate aldolase activity"/>
    <property type="evidence" value="ECO:0007669"/>
    <property type="project" value="UniProtKB-EC"/>
</dbReference>
<dbReference type="OrthoDB" id="36455at2759"/>
<evidence type="ECO:0000313" key="8">
    <source>
        <dbReference type="EMBL" id="KAJ4953535.1"/>
    </source>
</evidence>
<dbReference type="GO" id="GO:0006096">
    <property type="term" value="P:glycolytic process"/>
    <property type="evidence" value="ECO:0007669"/>
    <property type="project" value="UniProtKB-KW"/>
</dbReference>
<comment type="catalytic activity">
    <reaction evidence="1">
        <text>beta-D-fructose 1,6-bisphosphate = D-glyceraldehyde 3-phosphate + dihydroxyacetone phosphate</text>
        <dbReference type="Rhea" id="RHEA:14729"/>
        <dbReference type="ChEBI" id="CHEBI:32966"/>
        <dbReference type="ChEBI" id="CHEBI:57642"/>
        <dbReference type="ChEBI" id="CHEBI:59776"/>
        <dbReference type="EC" id="4.1.2.13"/>
    </reaction>
</comment>
<comment type="pathway">
    <text evidence="2">Carbohydrate degradation; glycolysis; D-glyceraldehyde 3-phosphate and glycerone phosphate from D-glucose: step 4/4.</text>
</comment>
<evidence type="ECO:0000256" key="5">
    <source>
        <dbReference type="ARBA" id="ARBA00023152"/>
    </source>
</evidence>
<evidence type="ECO:0000256" key="7">
    <source>
        <dbReference type="SAM" id="MobiDB-lite"/>
    </source>
</evidence>
<evidence type="ECO:0000256" key="1">
    <source>
        <dbReference type="ARBA" id="ARBA00000441"/>
    </source>
</evidence>
<comment type="similarity">
    <text evidence="3">Belongs to the class I fructose-bisphosphate aldolase family.</text>
</comment>
<evidence type="ECO:0000313" key="9">
    <source>
        <dbReference type="Proteomes" id="UP001141806"/>
    </source>
</evidence>
<dbReference type="AlphaFoldDB" id="A0A9Q0GU32"/>
<dbReference type="Proteomes" id="UP001141806">
    <property type="component" value="Unassembled WGS sequence"/>
</dbReference>
<evidence type="ECO:0000256" key="4">
    <source>
        <dbReference type="ARBA" id="ARBA00013068"/>
    </source>
</evidence>
<feature type="region of interest" description="Disordered" evidence="7">
    <location>
        <begin position="234"/>
        <end position="263"/>
    </location>
</feature>
<keyword evidence="9" id="KW-1185">Reference proteome</keyword>
<comment type="caution">
    <text evidence="8">The sequence shown here is derived from an EMBL/GenBank/DDBJ whole genome shotgun (WGS) entry which is preliminary data.</text>
</comment>
<gene>
    <name evidence="8" type="ORF">NE237_030367</name>
</gene>